<dbReference type="GO" id="GO:0003677">
    <property type="term" value="F:DNA binding"/>
    <property type="evidence" value="ECO:0007669"/>
    <property type="project" value="InterPro"/>
</dbReference>
<evidence type="ECO:0000313" key="4">
    <source>
        <dbReference type="Proteomes" id="UP000004508"/>
    </source>
</evidence>
<evidence type="ECO:0000259" key="1">
    <source>
        <dbReference type="Pfam" id="PF01609"/>
    </source>
</evidence>
<comment type="caution">
    <text evidence="3">The sequence shown here is derived from an EMBL/GenBank/DDBJ whole genome shotgun (WGS) entry which is preliminary data.</text>
</comment>
<dbReference type="eggNOG" id="COG3293">
    <property type="taxonomic scope" value="Bacteria"/>
</dbReference>
<dbReference type="GO" id="GO:0004803">
    <property type="term" value="F:transposase activity"/>
    <property type="evidence" value="ECO:0007669"/>
    <property type="project" value="InterPro"/>
</dbReference>
<dbReference type="Pfam" id="PF01609">
    <property type="entry name" value="DDE_Tnp_1"/>
    <property type="match status" value="1"/>
</dbReference>
<feature type="domain" description="Insertion element IS402-like" evidence="2">
    <location>
        <begin position="19"/>
        <end position="91"/>
    </location>
</feature>
<dbReference type="PANTHER" id="PTHR30007">
    <property type="entry name" value="PHP DOMAIN PROTEIN"/>
    <property type="match status" value="1"/>
</dbReference>
<evidence type="ECO:0000259" key="2">
    <source>
        <dbReference type="Pfam" id="PF13340"/>
    </source>
</evidence>
<dbReference type="STRING" id="485913.Krac_0016"/>
<accession>D6U8V9</accession>
<name>D6U8V9_KTERA</name>
<dbReference type="EMBL" id="ADVG01000007">
    <property type="protein sequence ID" value="EFH79567.1"/>
    <property type="molecule type" value="Genomic_DNA"/>
</dbReference>
<gene>
    <name evidence="3" type="ORF">Krac_0016</name>
</gene>
<feature type="domain" description="Transposase IS4-like" evidence="1">
    <location>
        <begin position="108"/>
        <end position="280"/>
    </location>
</feature>
<dbReference type="PANTHER" id="PTHR30007:SF0">
    <property type="entry name" value="TRANSPOSASE"/>
    <property type="match status" value="1"/>
</dbReference>
<dbReference type="Proteomes" id="UP000004508">
    <property type="component" value="Unassembled WGS sequence"/>
</dbReference>
<dbReference type="InterPro" id="IPR025161">
    <property type="entry name" value="IS402-like_dom"/>
</dbReference>
<organism evidence="3 4">
    <name type="scientific">Ktedonobacter racemifer DSM 44963</name>
    <dbReference type="NCBI Taxonomy" id="485913"/>
    <lineage>
        <taxon>Bacteria</taxon>
        <taxon>Bacillati</taxon>
        <taxon>Chloroflexota</taxon>
        <taxon>Ktedonobacteria</taxon>
        <taxon>Ktedonobacterales</taxon>
        <taxon>Ktedonobacteraceae</taxon>
        <taxon>Ktedonobacter</taxon>
    </lineage>
</organism>
<dbReference type="InterPro" id="IPR002559">
    <property type="entry name" value="Transposase_11"/>
</dbReference>
<dbReference type="GO" id="GO:0006313">
    <property type="term" value="P:DNA transposition"/>
    <property type="evidence" value="ECO:0007669"/>
    <property type="project" value="InterPro"/>
</dbReference>
<reference evidence="3 4" key="1">
    <citation type="journal article" date="2011" name="Stand. Genomic Sci.">
        <title>Non-contiguous finished genome sequence and contextual data of the filamentous soil bacterium Ktedonobacter racemifer type strain (SOSP1-21).</title>
        <authorList>
            <person name="Chang Y.J."/>
            <person name="Land M."/>
            <person name="Hauser L."/>
            <person name="Chertkov O."/>
            <person name="Del Rio T.G."/>
            <person name="Nolan M."/>
            <person name="Copeland A."/>
            <person name="Tice H."/>
            <person name="Cheng J.F."/>
            <person name="Lucas S."/>
            <person name="Han C."/>
            <person name="Goodwin L."/>
            <person name="Pitluck S."/>
            <person name="Ivanova N."/>
            <person name="Ovchinikova G."/>
            <person name="Pati A."/>
            <person name="Chen A."/>
            <person name="Palaniappan K."/>
            <person name="Mavromatis K."/>
            <person name="Liolios K."/>
            <person name="Brettin T."/>
            <person name="Fiebig A."/>
            <person name="Rohde M."/>
            <person name="Abt B."/>
            <person name="Goker M."/>
            <person name="Detter J.C."/>
            <person name="Woyke T."/>
            <person name="Bristow J."/>
            <person name="Eisen J.A."/>
            <person name="Markowitz V."/>
            <person name="Hugenholtz P."/>
            <person name="Kyrpides N.C."/>
            <person name="Klenk H.P."/>
            <person name="Lapidus A."/>
        </authorList>
    </citation>
    <scope>NUCLEOTIDE SEQUENCE [LARGE SCALE GENOMIC DNA]</scope>
    <source>
        <strain evidence="4">DSM 44963</strain>
    </source>
</reference>
<keyword evidence="4" id="KW-1185">Reference proteome</keyword>
<protein>
    <submittedName>
        <fullName evidence="3">Uncharacterized protein</fullName>
    </submittedName>
</protein>
<dbReference type="Pfam" id="PF13340">
    <property type="entry name" value="DUF4096"/>
    <property type="match status" value="1"/>
</dbReference>
<dbReference type="AlphaFoldDB" id="D6U8V9"/>
<evidence type="ECO:0000313" key="3">
    <source>
        <dbReference type="EMBL" id="EFH79567.1"/>
    </source>
</evidence>
<dbReference type="NCBIfam" id="NF033580">
    <property type="entry name" value="transpos_IS5_3"/>
    <property type="match status" value="1"/>
</dbReference>
<dbReference type="InParanoid" id="D6U8V9"/>
<sequence length="292" mass="33423">MKSRKGKSAISRQTYPSDLTDAQWAILEPLIPPAAPDAPHLMYERREIANAMLYVLRSGCPWRMLPHDLPAWDTVYWYFRRWQREGVWEQILHALRKQVRIQHDRAPEPSAAIIDSQSLKTSAVRGPEKGYDSGKKIWGRKRHILVDTQGNVLAVKVTAASRSDQQGGKRMLELLVGLFPRIKLVWGDSHYAGDMILWLLQHLGWLTETIRRPVDSSSDQGTCDLATTKKENASSSGFRPLPRRWVVERSLAWITRWRRLCRDHEGLPASSEAFIMLAASRRMLSLLAPPFP</sequence>
<proteinExistence type="predicted"/>